<evidence type="ECO:0000256" key="3">
    <source>
        <dbReference type="ARBA" id="ARBA00022690"/>
    </source>
</evidence>
<feature type="chain" id="PRO_5032797016" description="Double-headed protease inhibitor, submandibular gland" evidence="8">
    <location>
        <begin position="29"/>
        <end position="143"/>
    </location>
</feature>
<evidence type="ECO:0000313" key="10">
    <source>
        <dbReference type="EMBL" id="CAD7678867.1"/>
    </source>
</evidence>
<dbReference type="FunFam" id="3.30.60.30:FF:000037">
    <property type="entry name" value="Ovomucoid"/>
    <property type="match status" value="1"/>
</dbReference>
<feature type="domain" description="Kazal-like" evidence="9">
    <location>
        <begin position="93"/>
        <end position="143"/>
    </location>
</feature>
<proteinExistence type="predicted"/>
<dbReference type="PANTHER" id="PTHR47729">
    <property type="entry name" value="SERINE PEPTIDASE INHIBITOR, KAZAL TYPE 2, TANDEM DUPLICATE 1-RELATED"/>
    <property type="match status" value="1"/>
</dbReference>
<dbReference type="CDD" id="cd00104">
    <property type="entry name" value="KAZAL_FS"/>
    <property type="match status" value="1"/>
</dbReference>
<keyword evidence="5" id="KW-1015">Disulfide bond</keyword>
<comment type="function">
    <text evidence="6">This inhibitor is composed of two homologous actively inhibiting halves: one which inhibits trypsin, the other which inhibits elastase.</text>
</comment>
<dbReference type="InterPro" id="IPR036058">
    <property type="entry name" value="Kazal_dom_sf"/>
</dbReference>
<dbReference type="PANTHER" id="PTHR47729:SF1">
    <property type="entry name" value="OVOMUCOID-LIKE-RELATED"/>
    <property type="match status" value="1"/>
</dbReference>
<feature type="domain" description="Kazal-like" evidence="9">
    <location>
        <begin position="34"/>
        <end position="92"/>
    </location>
</feature>
<dbReference type="InterPro" id="IPR051597">
    <property type="entry name" value="Bifunctional_prot_inhibitor"/>
</dbReference>
<accession>A0A811YUF8</accession>
<gene>
    <name evidence="10" type="ORF">NYPRO_LOCUS11665</name>
</gene>
<evidence type="ECO:0000256" key="5">
    <source>
        <dbReference type="ARBA" id="ARBA00023157"/>
    </source>
</evidence>
<evidence type="ECO:0000259" key="9">
    <source>
        <dbReference type="PROSITE" id="PS51465"/>
    </source>
</evidence>
<evidence type="ECO:0000313" key="11">
    <source>
        <dbReference type="Proteomes" id="UP000645828"/>
    </source>
</evidence>
<keyword evidence="3" id="KW-0646">Protease inhibitor</keyword>
<dbReference type="InterPro" id="IPR001239">
    <property type="entry name" value="Prot_inh_Kazal-m"/>
</dbReference>
<keyword evidence="8" id="KW-0732">Signal</keyword>
<dbReference type="GO" id="GO:0004867">
    <property type="term" value="F:serine-type endopeptidase inhibitor activity"/>
    <property type="evidence" value="ECO:0007669"/>
    <property type="project" value="UniProtKB-KW"/>
</dbReference>
<dbReference type="SMART" id="SM00280">
    <property type="entry name" value="KAZAL"/>
    <property type="match status" value="2"/>
</dbReference>
<name>A0A811YUF8_NYCPR</name>
<sequence length="143" mass="15731">MSLPPSLVITMKSLTVFAIFALAATTWAGLPPAIGREVDCSNYKGKGSQIACPRHLQPICGTDHKTYSNECMFCALTLNKNFEVRKLQDTACDIECTKYSDICTMEYRPLCGSDGKNYSNKCLFCNAVVKSRGTIFLAKHGQC</sequence>
<evidence type="ECO:0000256" key="4">
    <source>
        <dbReference type="ARBA" id="ARBA00022900"/>
    </source>
</evidence>
<evidence type="ECO:0000256" key="6">
    <source>
        <dbReference type="ARBA" id="ARBA00037771"/>
    </source>
</evidence>
<dbReference type="EMBL" id="CAJHUB010000681">
    <property type="protein sequence ID" value="CAD7678867.1"/>
    <property type="molecule type" value="Genomic_DNA"/>
</dbReference>
<protein>
    <recommendedName>
        <fullName evidence="7">Double-headed protease inhibitor, submandibular gland</fullName>
    </recommendedName>
</protein>
<dbReference type="Pfam" id="PF00050">
    <property type="entry name" value="Kazal_1"/>
    <property type="match status" value="2"/>
</dbReference>
<keyword evidence="4" id="KW-0722">Serine protease inhibitor</keyword>
<keyword evidence="2" id="KW-0964">Secreted</keyword>
<dbReference type="SUPFAM" id="SSF100895">
    <property type="entry name" value="Kazal-type serine protease inhibitors"/>
    <property type="match status" value="2"/>
</dbReference>
<organism evidence="10 11">
    <name type="scientific">Nyctereutes procyonoides</name>
    <name type="common">Raccoon dog</name>
    <name type="synonym">Canis procyonoides</name>
    <dbReference type="NCBI Taxonomy" id="34880"/>
    <lineage>
        <taxon>Eukaryota</taxon>
        <taxon>Metazoa</taxon>
        <taxon>Chordata</taxon>
        <taxon>Craniata</taxon>
        <taxon>Vertebrata</taxon>
        <taxon>Euteleostomi</taxon>
        <taxon>Mammalia</taxon>
        <taxon>Eutheria</taxon>
        <taxon>Laurasiatheria</taxon>
        <taxon>Carnivora</taxon>
        <taxon>Caniformia</taxon>
        <taxon>Canidae</taxon>
        <taxon>Nyctereutes</taxon>
    </lineage>
</organism>
<dbReference type="AlphaFoldDB" id="A0A811YUF8"/>
<evidence type="ECO:0000256" key="7">
    <source>
        <dbReference type="ARBA" id="ARBA00039837"/>
    </source>
</evidence>
<dbReference type="PRINTS" id="PR00290">
    <property type="entry name" value="KAZALINHBTR"/>
</dbReference>
<comment type="subcellular location">
    <subcellularLocation>
        <location evidence="1">Secreted</location>
    </subcellularLocation>
</comment>
<dbReference type="Proteomes" id="UP000645828">
    <property type="component" value="Unassembled WGS sequence"/>
</dbReference>
<dbReference type="PROSITE" id="PS00282">
    <property type="entry name" value="KAZAL_1"/>
    <property type="match status" value="2"/>
</dbReference>
<reference evidence="10" key="1">
    <citation type="submission" date="2020-12" db="EMBL/GenBank/DDBJ databases">
        <authorList>
            <consortium name="Molecular Ecology Group"/>
        </authorList>
    </citation>
    <scope>NUCLEOTIDE SEQUENCE</scope>
    <source>
        <strain evidence="10">TBG_1078</strain>
    </source>
</reference>
<dbReference type="InterPro" id="IPR002350">
    <property type="entry name" value="Kazal_dom"/>
</dbReference>
<feature type="signal peptide" evidence="8">
    <location>
        <begin position="1"/>
        <end position="28"/>
    </location>
</feature>
<comment type="caution">
    <text evidence="10">The sequence shown here is derived from an EMBL/GenBank/DDBJ whole genome shotgun (WGS) entry which is preliminary data.</text>
</comment>
<evidence type="ECO:0000256" key="1">
    <source>
        <dbReference type="ARBA" id="ARBA00004613"/>
    </source>
</evidence>
<dbReference type="GO" id="GO:0005576">
    <property type="term" value="C:extracellular region"/>
    <property type="evidence" value="ECO:0007669"/>
    <property type="project" value="UniProtKB-SubCell"/>
</dbReference>
<evidence type="ECO:0000256" key="8">
    <source>
        <dbReference type="SAM" id="SignalP"/>
    </source>
</evidence>
<dbReference type="PROSITE" id="PS51465">
    <property type="entry name" value="KAZAL_2"/>
    <property type="match status" value="2"/>
</dbReference>
<keyword evidence="11" id="KW-1185">Reference proteome</keyword>
<dbReference type="Gene3D" id="3.30.60.30">
    <property type="match status" value="2"/>
</dbReference>
<evidence type="ECO:0000256" key="2">
    <source>
        <dbReference type="ARBA" id="ARBA00022525"/>
    </source>
</evidence>